<feature type="transmembrane region" description="Helical" evidence="16">
    <location>
        <begin position="194"/>
        <end position="219"/>
    </location>
</feature>
<evidence type="ECO:0000256" key="11">
    <source>
        <dbReference type="ARBA" id="ARBA00023180"/>
    </source>
</evidence>
<dbReference type="PROSITE" id="PS50262">
    <property type="entry name" value="G_PROTEIN_RECEP_F1_2"/>
    <property type="match status" value="1"/>
</dbReference>
<keyword evidence="12 14" id="KW-0807">Transducer</keyword>
<feature type="region of interest" description="Disordered" evidence="15">
    <location>
        <begin position="765"/>
        <end position="788"/>
    </location>
</feature>
<feature type="transmembrane region" description="Helical" evidence="16">
    <location>
        <begin position="273"/>
        <end position="296"/>
    </location>
</feature>
<evidence type="ECO:0000256" key="12">
    <source>
        <dbReference type="ARBA" id="ARBA00023224"/>
    </source>
</evidence>
<dbReference type="PRINTS" id="PR01822">
    <property type="entry name" value="CCYSTOKININR"/>
</dbReference>
<dbReference type="InterPro" id="IPR017452">
    <property type="entry name" value="GPCR_Rhodpsn_7TM"/>
</dbReference>
<keyword evidence="9" id="KW-1015">Disulfide bond</keyword>
<dbReference type="Pfam" id="PF00001">
    <property type="entry name" value="7tm_1"/>
    <property type="match status" value="1"/>
</dbReference>
<organism evidence="18 19">
    <name type="scientific">Aedes albopictus</name>
    <name type="common">Asian tiger mosquito</name>
    <name type="synonym">Stegomyia albopicta</name>
    <dbReference type="NCBI Taxonomy" id="7160"/>
    <lineage>
        <taxon>Eukaryota</taxon>
        <taxon>Metazoa</taxon>
        <taxon>Ecdysozoa</taxon>
        <taxon>Arthropoda</taxon>
        <taxon>Hexapoda</taxon>
        <taxon>Insecta</taxon>
        <taxon>Pterygota</taxon>
        <taxon>Neoptera</taxon>
        <taxon>Endopterygota</taxon>
        <taxon>Diptera</taxon>
        <taxon>Nematocera</taxon>
        <taxon>Culicoidea</taxon>
        <taxon>Culicidae</taxon>
        <taxon>Culicinae</taxon>
        <taxon>Aedini</taxon>
        <taxon>Aedes</taxon>
        <taxon>Stegomyia</taxon>
    </lineage>
</organism>
<keyword evidence="10 14" id="KW-0675">Receptor</keyword>
<dbReference type="SUPFAM" id="SSF81321">
    <property type="entry name" value="Family A G protein-coupled receptor-like"/>
    <property type="match status" value="1"/>
</dbReference>
<dbReference type="InterPro" id="IPR000276">
    <property type="entry name" value="GPCR_Rhodpsn"/>
</dbReference>
<evidence type="ECO:0000313" key="19">
    <source>
        <dbReference type="Proteomes" id="UP000069940"/>
    </source>
</evidence>
<keyword evidence="8" id="KW-0564">Palmitate</keyword>
<feature type="transmembrane region" description="Helical" evidence="16">
    <location>
        <begin position="663"/>
        <end position="684"/>
    </location>
</feature>
<evidence type="ECO:0000256" key="6">
    <source>
        <dbReference type="ARBA" id="ARBA00023040"/>
    </source>
</evidence>
<evidence type="ECO:0000256" key="7">
    <source>
        <dbReference type="ARBA" id="ARBA00023136"/>
    </source>
</evidence>
<evidence type="ECO:0000256" key="13">
    <source>
        <dbReference type="ARBA" id="ARBA00023288"/>
    </source>
</evidence>
<dbReference type="PROSITE" id="PS00237">
    <property type="entry name" value="G_PROTEIN_RECEP_F1_1"/>
    <property type="match status" value="1"/>
</dbReference>
<sequence>MTESPFVYGVELRSPPPTTGPNSQLTQYDRFLKTKSITEQLLLGHHYHYDDAAAAVPTQLPSNMAELSSLMLAGDGENVYTTSHIAAAAVTTNLTSSLGQIRNIMAELSLRGRASAAVVTAAATTTAASSTPTGASSPSATSAGSRGGGGDSTFQNNLIIPLYAVIFLLSVVGNLLVILTLAQNKRMRTVTNVYLLNLAISDLLLGVFCMPFTLVGQVLRKFIFGSIMCKLIPYFQAVSVSVAVWTLVAISLERYFAICRPLSSRRWQTQFHAYKMIALVWLLSFLVNSPLCYIQRLQPVNRLRSPTSSTAANSLNNVVIAIATGSSGQPMKCREMWPDKSYERAYVLFLDAGLLCFPLITMGFAYSMIVSKLWRGLRREIRHSTHQKHQLQITNATSISLGPSPLDTLSTNKILPSRAQDNSCYLLTSSSSLLSSSTAGPPPTSTKPLKRTAAVNSGGAGQSINNNNNNYCCSGYGTAANNGLHYGGGRGLPDISGSTSTAAAGKQRCRTRFGMLKHFMESHSPKFNTNPVITFNPATVIASTGTGSSVNSSSTAGGGNKLYSCMPPPSSATSPMSETAFHDCRITAPTTVASSCNGGGGGQPPKGATIDGLSTASTMTTMVGAPLTSVDPSVLSMSVAPSFTRHAIRSNYMDKSIEAKKKVIRMLFVIIVEFFVCWAPLHILNTVYLYSPAFVYQYVSSNGIALVQLMAYISSCCNPITYCFMNRRFRQAFLNIFGCYRHRIFLCLCCCFRCGADDDQLDGDSKSAGSRANPNNTAGAGTGANNSDISGNDSLAYAGRSIVQRSEIMVLESEDRV</sequence>
<keyword evidence="4 14" id="KW-0812">Transmembrane</keyword>
<keyword evidence="19" id="KW-1185">Reference proteome</keyword>
<feature type="transmembrane region" description="Helical" evidence="16">
    <location>
        <begin position="162"/>
        <end position="182"/>
    </location>
</feature>
<keyword evidence="5 16" id="KW-1133">Transmembrane helix</keyword>
<evidence type="ECO:0000256" key="1">
    <source>
        <dbReference type="ARBA" id="ARBA00004651"/>
    </source>
</evidence>
<feature type="region of interest" description="Disordered" evidence="15">
    <location>
        <begin position="432"/>
        <end position="461"/>
    </location>
</feature>
<dbReference type="PANTHER" id="PTHR24238">
    <property type="entry name" value="G-PROTEIN COUPLED RECEPTOR"/>
    <property type="match status" value="1"/>
</dbReference>
<accession>A0ABM1Z8H2</accession>
<feature type="domain" description="G-protein coupled receptors family 1 profile" evidence="17">
    <location>
        <begin position="173"/>
        <end position="722"/>
    </location>
</feature>
<dbReference type="PANTHER" id="PTHR24238:SF46">
    <property type="entry name" value="GASTRIN_CHOLECYSTOKININ TYPE B RECEPTOR"/>
    <property type="match status" value="1"/>
</dbReference>
<dbReference type="RefSeq" id="XP_062700425.1">
    <property type="nucleotide sequence ID" value="XM_062844441.1"/>
</dbReference>
<feature type="transmembrane region" description="Helical" evidence="16">
    <location>
        <begin position="345"/>
        <end position="369"/>
    </location>
</feature>
<evidence type="ECO:0000256" key="16">
    <source>
        <dbReference type="SAM" id="Phobius"/>
    </source>
</evidence>
<evidence type="ECO:0000256" key="9">
    <source>
        <dbReference type="ARBA" id="ARBA00023157"/>
    </source>
</evidence>
<keyword evidence="7 16" id="KW-0472">Membrane</keyword>
<evidence type="ECO:0000313" key="18">
    <source>
        <dbReference type="EnsemblMetazoa" id="AALFPA23_016067.P23418"/>
    </source>
</evidence>
<evidence type="ECO:0000256" key="3">
    <source>
        <dbReference type="ARBA" id="ARBA00022475"/>
    </source>
</evidence>
<protein>
    <recommendedName>
        <fullName evidence="17">G-protein coupled receptors family 1 profile domain-containing protein</fullName>
    </recommendedName>
</protein>
<feature type="region of interest" description="Disordered" evidence="15">
    <location>
        <begin position="128"/>
        <end position="148"/>
    </location>
</feature>
<keyword evidence="6 14" id="KW-0297">G-protein coupled receptor</keyword>
<dbReference type="EnsemblMetazoa" id="AALFPA23_016067.R23418">
    <property type="protein sequence ID" value="AALFPA23_016067.P23418"/>
    <property type="gene ID" value="AALFPA23_016067"/>
</dbReference>
<evidence type="ECO:0000256" key="2">
    <source>
        <dbReference type="ARBA" id="ARBA00010663"/>
    </source>
</evidence>
<proteinExistence type="inferred from homology"/>
<dbReference type="SMART" id="SM01381">
    <property type="entry name" value="7TM_GPCR_Srsx"/>
    <property type="match status" value="1"/>
</dbReference>
<evidence type="ECO:0000256" key="10">
    <source>
        <dbReference type="ARBA" id="ARBA00023170"/>
    </source>
</evidence>
<feature type="compositionally biased region" description="Low complexity" evidence="15">
    <location>
        <begin position="772"/>
        <end position="786"/>
    </location>
</feature>
<comment type="subcellular location">
    <subcellularLocation>
        <location evidence="1">Cell membrane</location>
        <topology evidence="1">Multi-pass membrane protein</topology>
    </subcellularLocation>
</comment>
<dbReference type="Proteomes" id="UP000069940">
    <property type="component" value="Unassembled WGS sequence"/>
</dbReference>
<dbReference type="Gene3D" id="1.20.1070.10">
    <property type="entry name" value="Rhodopsin 7-helix transmembrane proteins"/>
    <property type="match status" value="2"/>
</dbReference>
<reference evidence="18" key="2">
    <citation type="submission" date="2025-05" db="UniProtKB">
        <authorList>
            <consortium name="EnsemblMetazoa"/>
        </authorList>
    </citation>
    <scope>IDENTIFICATION</scope>
    <source>
        <strain evidence="18">Foshan</strain>
    </source>
</reference>
<name>A0ABM1Z8H2_AEDAL</name>
<keyword evidence="3" id="KW-1003">Cell membrane</keyword>
<comment type="similarity">
    <text evidence="2 14">Belongs to the G-protein coupled receptor 1 family.</text>
</comment>
<evidence type="ECO:0000256" key="14">
    <source>
        <dbReference type="RuleBase" id="RU000688"/>
    </source>
</evidence>
<feature type="transmembrane region" description="Helical" evidence="16">
    <location>
        <begin position="231"/>
        <end position="252"/>
    </location>
</feature>
<feature type="transmembrane region" description="Helical" evidence="16">
    <location>
        <begin position="704"/>
        <end position="725"/>
    </location>
</feature>
<dbReference type="PRINTS" id="PR00237">
    <property type="entry name" value="GPCRRHODOPSN"/>
</dbReference>
<dbReference type="InterPro" id="IPR009126">
    <property type="entry name" value="Cholcskin_rcpt"/>
</dbReference>
<feature type="compositionally biased region" description="Low complexity" evidence="15">
    <location>
        <begin position="128"/>
        <end position="144"/>
    </location>
</feature>
<evidence type="ECO:0000256" key="15">
    <source>
        <dbReference type="SAM" id="MobiDB-lite"/>
    </source>
</evidence>
<evidence type="ECO:0000256" key="8">
    <source>
        <dbReference type="ARBA" id="ARBA00023139"/>
    </source>
</evidence>
<evidence type="ECO:0000259" key="17">
    <source>
        <dbReference type="PROSITE" id="PS50262"/>
    </source>
</evidence>
<dbReference type="GeneID" id="134284900"/>
<evidence type="ECO:0000256" key="4">
    <source>
        <dbReference type="ARBA" id="ARBA00022692"/>
    </source>
</evidence>
<reference evidence="19" key="1">
    <citation type="journal article" date="2015" name="Proc. Natl. Acad. Sci. U.S.A.">
        <title>Genome sequence of the Asian Tiger mosquito, Aedes albopictus, reveals insights into its biology, genetics, and evolution.</title>
        <authorList>
            <person name="Chen X.G."/>
            <person name="Jiang X."/>
            <person name="Gu J."/>
            <person name="Xu M."/>
            <person name="Wu Y."/>
            <person name="Deng Y."/>
            <person name="Zhang C."/>
            <person name="Bonizzoni M."/>
            <person name="Dermauw W."/>
            <person name="Vontas J."/>
            <person name="Armbruster P."/>
            <person name="Huang X."/>
            <person name="Yang Y."/>
            <person name="Zhang H."/>
            <person name="He W."/>
            <person name="Peng H."/>
            <person name="Liu Y."/>
            <person name="Wu K."/>
            <person name="Chen J."/>
            <person name="Lirakis M."/>
            <person name="Topalis P."/>
            <person name="Van Leeuwen T."/>
            <person name="Hall A.B."/>
            <person name="Jiang X."/>
            <person name="Thorpe C."/>
            <person name="Mueller R.L."/>
            <person name="Sun C."/>
            <person name="Waterhouse R.M."/>
            <person name="Yan G."/>
            <person name="Tu Z.J."/>
            <person name="Fang X."/>
            <person name="James A.A."/>
        </authorList>
    </citation>
    <scope>NUCLEOTIDE SEQUENCE [LARGE SCALE GENOMIC DNA]</scope>
    <source>
        <strain evidence="19">Foshan</strain>
    </source>
</reference>
<keyword evidence="13" id="KW-0449">Lipoprotein</keyword>
<keyword evidence="11" id="KW-0325">Glycoprotein</keyword>
<evidence type="ECO:0000256" key="5">
    <source>
        <dbReference type="ARBA" id="ARBA00022989"/>
    </source>
</evidence>